<sequence length="87" mass="9952">MWSQRERERQGWRREGKQSEIVVYGKAQRNLSIKRLRHELRVSYYTKTGEGGVAAAAAEEEEEGAANPEIAGRCRSCQRIFGGVKRK</sequence>
<proteinExistence type="predicted"/>
<dbReference type="Proteomes" id="UP001372834">
    <property type="component" value="Unassembled WGS sequence"/>
</dbReference>
<accession>A0AAN8NUR3</accession>
<reference evidence="1 2" key="1">
    <citation type="submission" date="2023-10" db="EMBL/GenBank/DDBJ databases">
        <title>Genomes of two closely related lineages of the louse Polyplax serrata with different host specificities.</title>
        <authorList>
            <person name="Martinu J."/>
            <person name="Tarabai H."/>
            <person name="Stefka J."/>
            <person name="Hypsa V."/>
        </authorList>
    </citation>
    <scope>NUCLEOTIDE SEQUENCE [LARGE SCALE GENOMIC DNA]</scope>
    <source>
        <strain evidence="1">HR10_N</strain>
    </source>
</reference>
<name>A0AAN8NUR3_POLSC</name>
<dbReference type="EMBL" id="JAWJWE010000038">
    <property type="protein sequence ID" value="KAK6623220.1"/>
    <property type="molecule type" value="Genomic_DNA"/>
</dbReference>
<organism evidence="1 2">
    <name type="scientific">Polyplax serrata</name>
    <name type="common">Common mouse louse</name>
    <dbReference type="NCBI Taxonomy" id="468196"/>
    <lineage>
        <taxon>Eukaryota</taxon>
        <taxon>Metazoa</taxon>
        <taxon>Ecdysozoa</taxon>
        <taxon>Arthropoda</taxon>
        <taxon>Hexapoda</taxon>
        <taxon>Insecta</taxon>
        <taxon>Pterygota</taxon>
        <taxon>Neoptera</taxon>
        <taxon>Paraneoptera</taxon>
        <taxon>Psocodea</taxon>
        <taxon>Troctomorpha</taxon>
        <taxon>Phthiraptera</taxon>
        <taxon>Anoplura</taxon>
        <taxon>Polyplacidae</taxon>
        <taxon>Polyplax</taxon>
    </lineage>
</organism>
<comment type="caution">
    <text evidence="1">The sequence shown here is derived from an EMBL/GenBank/DDBJ whole genome shotgun (WGS) entry which is preliminary data.</text>
</comment>
<gene>
    <name evidence="1" type="ORF">RUM43_009072</name>
</gene>
<evidence type="ECO:0000313" key="2">
    <source>
        <dbReference type="Proteomes" id="UP001372834"/>
    </source>
</evidence>
<evidence type="ECO:0000313" key="1">
    <source>
        <dbReference type="EMBL" id="KAK6623220.1"/>
    </source>
</evidence>
<protein>
    <submittedName>
        <fullName evidence="1">Uncharacterized protein</fullName>
    </submittedName>
</protein>
<dbReference type="AlphaFoldDB" id="A0AAN8NUR3"/>